<feature type="compositionally biased region" description="Basic and acidic residues" evidence="1">
    <location>
        <begin position="118"/>
        <end position="128"/>
    </location>
</feature>
<proteinExistence type="predicted"/>
<reference evidence="3 4" key="1">
    <citation type="submission" date="2016-11" db="EMBL/GenBank/DDBJ databases">
        <authorList>
            <person name="Jaros S."/>
            <person name="Januszkiewicz K."/>
            <person name="Wedrychowicz H."/>
        </authorList>
    </citation>
    <scope>NUCLEOTIDE SEQUENCE [LARGE SCALE GENOMIC DNA]</scope>
    <source>
        <strain evidence="3 4">DSM 21758</strain>
    </source>
</reference>
<feature type="compositionally biased region" description="Polar residues" evidence="1">
    <location>
        <begin position="130"/>
        <end position="145"/>
    </location>
</feature>
<sequence length="204" mass="22756">MDKKRLDEFIEKIGKDKKLTNVLIAVLIIIMIYMVASYFMGLNKDPKNLKTTINEQKKADDKTQGDSTLDKDYEFKEQNELKSILKQVAGVGKVEVKLYFESGEIKVPAVDSNSSKSTTEETDKEGGRRVTNQNTDGSKVVVTNNSSGNEPLIVKTYKPKITGVVVVAEGAENSKIKYALETAVSKLYDLSMDKVNVFSMEKEK</sequence>
<organism evidence="3 4">
    <name type="scientific">Clostridium cavendishii DSM 21758</name>
    <dbReference type="NCBI Taxonomy" id="1121302"/>
    <lineage>
        <taxon>Bacteria</taxon>
        <taxon>Bacillati</taxon>
        <taxon>Bacillota</taxon>
        <taxon>Clostridia</taxon>
        <taxon>Eubacteriales</taxon>
        <taxon>Clostridiaceae</taxon>
        <taxon>Clostridium</taxon>
    </lineage>
</organism>
<dbReference type="Proteomes" id="UP000184310">
    <property type="component" value="Unassembled WGS sequence"/>
</dbReference>
<evidence type="ECO:0000256" key="1">
    <source>
        <dbReference type="SAM" id="MobiDB-lite"/>
    </source>
</evidence>
<accession>A0A1M6KKK1</accession>
<dbReference type="STRING" id="1121302.SAMN02745163_02224"/>
<protein>
    <submittedName>
        <fullName evidence="3">Stage III sporulation protein AG</fullName>
    </submittedName>
</protein>
<dbReference type="OrthoDB" id="1634070at2"/>
<evidence type="ECO:0000256" key="2">
    <source>
        <dbReference type="SAM" id="Phobius"/>
    </source>
</evidence>
<name>A0A1M6KKK1_9CLOT</name>
<evidence type="ECO:0000313" key="3">
    <source>
        <dbReference type="EMBL" id="SHJ59494.1"/>
    </source>
</evidence>
<keyword evidence="4" id="KW-1185">Reference proteome</keyword>
<keyword evidence="2" id="KW-1133">Transmembrane helix</keyword>
<gene>
    <name evidence="3" type="ORF">SAMN02745163_02224</name>
</gene>
<evidence type="ECO:0000313" key="4">
    <source>
        <dbReference type="Proteomes" id="UP000184310"/>
    </source>
</evidence>
<feature type="transmembrane region" description="Helical" evidence="2">
    <location>
        <begin position="21"/>
        <end position="40"/>
    </location>
</feature>
<feature type="region of interest" description="Disordered" evidence="1">
    <location>
        <begin position="110"/>
        <end position="145"/>
    </location>
</feature>
<keyword evidence="2" id="KW-0812">Transmembrane</keyword>
<dbReference type="EMBL" id="FQZB01000009">
    <property type="protein sequence ID" value="SHJ59494.1"/>
    <property type="molecule type" value="Genomic_DNA"/>
</dbReference>
<dbReference type="AlphaFoldDB" id="A0A1M6KKK1"/>
<dbReference type="RefSeq" id="WP_072987233.1">
    <property type="nucleotide sequence ID" value="NZ_FQZB01000009.1"/>
</dbReference>
<dbReference type="NCBIfam" id="TIGR02830">
    <property type="entry name" value="spore_III_AG"/>
    <property type="match status" value="1"/>
</dbReference>
<dbReference type="InterPro" id="IPR014195">
    <property type="entry name" value="Spore_III_AG"/>
</dbReference>
<keyword evidence="2" id="KW-0472">Membrane</keyword>